<dbReference type="Gene3D" id="3.20.20.70">
    <property type="entry name" value="Aldolase class I"/>
    <property type="match status" value="1"/>
</dbReference>
<dbReference type="InterPro" id="IPR013785">
    <property type="entry name" value="Aldolase_TIM"/>
</dbReference>
<dbReference type="RefSeq" id="WP_190861744.1">
    <property type="nucleotide sequence ID" value="NZ_JACXIY010000015.1"/>
</dbReference>
<keyword evidence="4" id="KW-1185">Reference proteome</keyword>
<dbReference type="InterPro" id="IPR003830">
    <property type="entry name" value="ComA_synth"/>
</dbReference>
<dbReference type="Proteomes" id="UP000632125">
    <property type="component" value="Unassembled WGS sequence"/>
</dbReference>
<name>A0A927CPZ0_9BACL</name>
<dbReference type="AlphaFoldDB" id="A0A927CPZ0"/>
<protein>
    <submittedName>
        <fullName evidence="3">Phosphosulfolactate synthase</fullName>
    </submittedName>
</protein>
<comment type="caution">
    <text evidence="3">The sequence shown here is derived from an EMBL/GenBank/DDBJ whole genome shotgun (WGS) entry which is preliminary data.</text>
</comment>
<accession>A0A927CPZ0</accession>
<comment type="similarity">
    <text evidence="1">Belongs to the phosphosulfolactate synthase family.</text>
</comment>
<evidence type="ECO:0000256" key="1">
    <source>
        <dbReference type="ARBA" id="ARBA00010424"/>
    </source>
</evidence>
<proteinExistence type="inferred from homology"/>
<reference evidence="3" key="1">
    <citation type="submission" date="2020-09" db="EMBL/GenBank/DDBJ databases">
        <title>A novel bacterium of genus Paenibacillus, isolated from South China Sea.</title>
        <authorList>
            <person name="Huang H."/>
            <person name="Mo K."/>
            <person name="Hu Y."/>
        </authorList>
    </citation>
    <scope>NUCLEOTIDE SEQUENCE</scope>
    <source>
        <strain evidence="3">IB182493</strain>
    </source>
</reference>
<feature type="region of interest" description="Disordered" evidence="2">
    <location>
        <begin position="1"/>
        <end position="26"/>
    </location>
</feature>
<gene>
    <name evidence="3" type="ORF">IDH41_13225</name>
</gene>
<evidence type="ECO:0000313" key="3">
    <source>
        <dbReference type="EMBL" id="MBD2869545.1"/>
    </source>
</evidence>
<dbReference type="Pfam" id="PF02679">
    <property type="entry name" value="ComA"/>
    <property type="match status" value="1"/>
</dbReference>
<dbReference type="InterPro" id="IPR036112">
    <property type="entry name" value="ComA_synth_sf"/>
</dbReference>
<dbReference type="SUPFAM" id="SSF102110">
    <property type="entry name" value="(2r)-phospho-3-sulfolactate synthase ComA"/>
    <property type="match status" value="1"/>
</dbReference>
<evidence type="ECO:0000256" key="2">
    <source>
        <dbReference type="SAM" id="MobiDB-lite"/>
    </source>
</evidence>
<dbReference type="EMBL" id="JACXIY010000015">
    <property type="protein sequence ID" value="MBD2869545.1"/>
    <property type="molecule type" value="Genomic_DNA"/>
</dbReference>
<organism evidence="3 4">
    <name type="scientific">Paenibacillus arenilitoris</name>
    <dbReference type="NCBI Taxonomy" id="2772299"/>
    <lineage>
        <taxon>Bacteria</taxon>
        <taxon>Bacillati</taxon>
        <taxon>Bacillota</taxon>
        <taxon>Bacilli</taxon>
        <taxon>Bacillales</taxon>
        <taxon>Paenibacillaceae</taxon>
        <taxon>Paenibacillus</taxon>
    </lineage>
</organism>
<sequence>MKIATSEEWQTALQDPSGKRASNRKSRTGLTMVIDKGMGPHAFSDFVQLGGPHVDIVKLAFGTSVLYSPELLRDKLKTAKEHGLIVMPGGTLLEAAVQQQSVGSFLDAICAFGFNGLEISDGTIELDRGRRTSLIKEGIKRGLYVVTEYGKKAAGSMVDPDELAFTADCDLEAGAALVTVEARESGMNVGLFDSEGNCQEEALQEALAKVGDASLLMWEAPLKQQQVYLLQQLGSNVHLGNISPADALALEAMRRGLRSDTFHFGHASEPYIYMI</sequence>
<evidence type="ECO:0000313" key="4">
    <source>
        <dbReference type="Proteomes" id="UP000632125"/>
    </source>
</evidence>